<protein>
    <submittedName>
        <fullName evidence="3">Type II toxin-antitoxin system ParD family antitoxin</fullName>
    </submittedName>
</protein>
<dbReference type="AlphaFoldDB" id="A0A8J6XQC3"/>
<reference evidence="3" key="1">
    <citation type="submission" date="2020-09" db="EMBL/GenBank/DDBJ databases">
        <title>Iningainema tapete sp. nov. (Scytonemataceae, Cyanobacteria) from greenhouses in central Florida (USA) produces two types of nodularin with biosynthetic potential for microcystin-LR and anabaenopeptins.</title>
        <authorList>
            <person name="Berthold D.E."/>
            <person name="Lefler F.W."/>
            <person name="Huang I.-S."/>
            <person name="Abdulla H."/>
            <person name="Zimba P.V."/>
            <person name="Laughinghouse H.D. IV."/>
        </authorList>
    </citation>
    <scope>NUCLEOTIDE SEQUENCE</scope>
    <source>
        <strain evidence="3">BLCCT55</strain>
    </source>
</reference>
<dbReference type="NCBIfam" id="TIGR02606">
    <property type="entry name" value="antidote_CC2985"/>
    <property type="match status" value="1"/>
</dbReference>
<name>A0A8J6XQC3_9CYAN</name>
<dbReference type="EMBL" id="JACXAE010000091">
    <property type="protein sequence ID" value="MBD2776275.1"/>
    <property type="molecule type" value="Genomic_DNA"/>
</dbReference>
<dbReference type="InterPro" id="IPR038296">
    <property type="entry name" value="ParD_sf"/>
</dbReference>
<dbReference type="InterPro" id="IPR022789">
    <property type="entry name" value="ParD"/>
</dbReference>
<dbReference type="InterPro" id="IPR010985">
    <property type="entry name" value="Ribbon_hlx_hlx"/>
</dbReference>
<gene>
    <name evidence="3" type="ORF">ICL16_30500</name>
</gene>
<proteinExistence type="inferred from homology"/>
<dbReference type="GO" id="GO:0006355">
    <property type="term" value="P:regulation of DNA-templated transcription"/>
    <property type="evidence" value="ECO:0007669"/>
    <property type="project" value="InterPro"/>
</dbReference>
<evidence type="ECO:0000256" key="1">
    <source>
        <dbReference type="ARBA" id="ARBA00008580"/>
    </source>
</evidence>
<dbReference type="Pfam" id="PF03693">
    <property type="entry name" value="ParD_antitoxin"/>
    <property type="match status" value="1"/>
</dbReference>
<evidence type="ECO:0000313" key="4">
    <source>
        <dbReference type="Proteomes" id="UP000629098"/>
    </source>
</evidence>
<evidence type="ECO:0000313" key="3">
    <source>
        <dbReference type="EMBL" id="MBD2776275.1"/>
    </source>
</evidence>
<dbReference type="SUPFAM" id="SSF47598">
    <property type="entry name" value="Ribbon-helix-helix"/>
    <property type="match status" value="1"/>
</dbReference>
<dbReference type="RefSeq" id="WP_190835347.1">
    <property type="nucleotide sequence ID" value="NZ_CAWPPI010000091.1"/>
</dbReference>
<comment type="caution">
    <text evidence="3">The sequence shown here is derived from an EMBL/GenBank/DDBJ whole genome shotgun (WGS) entry which is preliminary data.</text>
</comment>
<accession>A0A8J6XQC3</accession>
<keyword evidence="2" id="KW-1277">Toxin-antitoxin system</keyword>
<sequence length="93" mass="10642">MNVSLTPELEQFVQQKVSSGLYNSASEVVREALRLLREQDILRQHHLEELRREIALGIEQADRGQTKPFDAEDLKIRVMRAVSAQEQGQPTQS</sequence>
<keyword evidence="4" id="KW-1185">Reference proteome</keyword>
<dbReference type="PANTHER" id="PTHR36582">
    <property type="entry name" value="ANTITOXIN PARD"/>
    <property type="match status" value="1"/>
</dbReference>
<dbReference type="Proteomes" id="UP000629098">
    <property type="component" value="Unassembled WGS sequence"/>
</dbReference>
<dbReference type="PANTHER" id="PTHR36582:SF2">
    <property type="entry name" value="ANTITOXIN PARD"/>
    <property type="match status" value="1"/>
</dbReference>
<comment type="similarity">
    <text evidence="1">Belongs to the ParD antitoxin family.</text>
</comment>
<organism evidence="3 4">
    <name type="scientific">Iningainema tapete BLCC-T55</name>
    <dbReference type="NCBI Taxonomy" id="2748662"/>
    <lineage>
        <taxon>Bacteria</taxon>
        <taxon>Bacillati</taxon>
        <taxon>Cyanobacteriota</taxon>
        <taxon>Cyanophyceae</taxon>
        <taxon>Nostocales</taxon>
        <taxon>Scytonemataceae</taxon>
        <taxon>Iningainema tapete</taxon>
    </lineage>
</organism>
<dbReference type="CDD" id="cd22231">
    <property type="entry name" value="RHH_NikR_HicB-like"/>
    <property type="match status" value="1"/>
</dbReference>
<dbReference type="Gene3D" id="6.10.10.120">
    <property type="entry name" value="Antitoxin ParD1-like"/>
    <property type="match status" value="1"/>
</dbReference>
<evidence type="ECO:0000256" key="2">
    <source>
        <dbReference type="ARBA" id="ARBA00022649"/>
    </source>
</evidence>